<comment type="subcellular location">
    <subcellularLocation>
        <location evidence="1 10 11">Nucleus</location>
    </subcellularLocation>
</comment>
<dbReference type="STRING" id="6412.T1G8F8"/>
<evidence type="ECO:0000256" key="2">
    <source>
        <dbReference type="ARBA" id="ARBA00005733"/>
    </source>
</evidence>
<protein>
    <submittedName>
        <fullName evidence="15 16">Uncharacterized protein</fullName>
    </submittedName>
</protein>
<dbReference type="SMART" id="SM00389">
    <property type="entry name" value="HOX"/>
    <property type="match status" value="1"/>
</dbReference>
<reference evidence="15 17" key="2">
    <citation type="journal article" date="2013" name="Nature">
        <title>Insights into bilaterian evolution from three spiralian genomes.</title>
        <authorList>
            <person name="Simakov O."/>
            <person name="Marletaz F."/>
            <person name="Cho S.J."/>
            <person name="Edsinger-Gonzales E."/>
            <person name="Havlak P."/>
            <person name="Hellsten U."/>
            <person name="Kuo D.H."/>
            <person name="Larsson T."/>
            <person name="Lv J."/>
            <person name="Arendt D."/>
            <person name="Savage R."/>
            <person name="Osoegawa K."/>
            <person name="de Jong P."/>
            <person name="Grimwood J."/>
            <person name="Chapman J.A."/>
            <person name="Shapiro H."/>
            <person name="Aerts A."/>
            <person name="Otillar R.P."/>
            <person name="Terry A.Y."/>
            <person name="Boore J.L."/>
            <person name="Grigoriev I.V."/>
            <person name="Lindberg D.R."/>
            <person name="Seaver E.C."/>
            <person name="Weisblat D.A."/>
            <person name="Putnam N.H."/>
            <person name="Rokhsar D.S."/>
        </authorList>
    </citation>
    <scope>NUCLEOTIDE SEQUENCE</scope>
</reference>
<dbReference type="FunFam" id="1.10.10.10:FF:000031">
    <property type="entry name" value="Paired box protein Pax-7"/>
    <property type="match status" value="1"/>
</dbReference>
<proteinExistence type="inferred from homology"/>
<dbReference type="GO" id="GO:0000978">
    <property type="term" value="F:RNA polymerase II cis-regulatory region sequence-specific DNA binding"/>
    <property type="evidence" value="ECO:0000318"/>
    <property type="project" value="GO_Central"/>
</dbReference>
<evidence type="ECO:0000256" key="6">
    <source>
        <dbReference type="ARBA" id="ARBA00023125"/>
    </source>
</evidence>
<dbReference type="InterPro" id="IPR043182">
    <property type="entry name" value="PAIRED_DNA-bd_dom"/>
</dbReference>
<evidence type="ECO:0000256" key="3">
    <source>
        <dbReference type="ARBA" id="ARBA00022473"/>
    </source>
</evidence>
<dbReference type="PANTHER" id="PTHR45636">
    <property type="entry name" value="PAIRED BOX PROTEIN PAX-6-RELATED-RELATED"/>
    <property type="match status" value="1"/>
</dbReference>
<keyword evidence="9 10" id="KW-0539">Nucleus</keyword>
<dbReference type="PROSITE" id="PS00034">
    <property type="entry name" value="PAIRED_1"/>
    <property type="match status" value="1"/>
</dbReference>
<evidence type="ECO:0000256" key="1">
    <source>
        <dbReference type="ARBA" id="ARBA00004123"/>
    </source>
</evidence>
<dbReference type="GO" id="GO:0000981">
    <property type="term" value="F:DNA-binding transcription factor activity, RNA polymerase II-specific"/>
    <property type="evidence" value="ECO:0000318"/>
    <property type="project" value="GO_Central"/>
</dbReference>
<evidence type="ECO:0000256" key="8">
    <source>
        <dbReference type="ARBA" id="ARBA00023163"/>
    </source>
</evidence>
<evidence type="ECO:0000259" key="14">
    <source>
        <dbReference type="PROSITE" id="PS51057"/>
    </source>
</evidence>
<dbReference type="EnsemblMetazoa" id="HelroT92410">
    <property type="protein sequence ID" value="HelroP92410"/>
    <property type="gene ID" value="HelroG92410"/>
</dbReference>
<dbReference type="InterPro" id="IPR001356">
    <property type="entry name" value="HD"/>
</dbReference>
<dbReference type="InterPro" id="IPR009057">
    <property type="entry name" value="Homeodomain-like_sf"/>
</dbReference>
<evidence type="ECO:0000256" key="7">
    <source>
        <dbReference type="ARBA" id="ARBA00023155"/>
    </source>
</evidence>
<dbReference type="InterPro" id="IPR036388">
    <property type="entry name" value="WH-like_DNA-bd_sf"/>
</dbReference>
<feature type="region of interest" description="Disordered" evidence="12">
    <location>
        <begin position="93"/>
        <end position="160"/>
    </location>
</feature>
<evidence type="ECO:0000256" key="11">
    <source>
        <dbReference type="RuleBase" id="RU000682"/>
    </source>
</evidence>
<evidence type="ECO:0000256" key="9">
    <source>
        <dbReference type="ARBA" id="ARBA00023242"/>
    </source>
</evidence>
<dbReference type="Gene3D" id="1.10.10.10">
    <property type="entry name" value="Winged helix-like DNA-binding domain superfamily/Winged helix DNA-binding domain"/>
    <property type="match status" value="1"/>
</dbReference>
<evidence type="ECO:0000313" key="15">
    <source>
        <dbReference type="EMBL" id="ESO07049.1"/>
    </source>
</evidence>
<dbReference type="Pfam" id="PF00046">
    <property type="entry name" value="Homeodomain"/>
    <property type="match status" value="1"/>
</dbReference>
<feature type="domain" description="Paired" evidence="14">
    <location>
        <begin position="5"/>
        <end position="142"/>
    </location>
</feature>
<dbReference type="CDD" id="cd00086">
    <property type="entry name" value="homeodomain"/>
    <property type="match status" value="1"/>
</dbReference>
<dbReference type="GO" id="GO:0005634">
    <property type="term" value="C:nucleus"/>
    <property type="evidence" value="ECO:0007669"/>
    <property type="project" value="UniProtKB-SubCell"/>
</dbReference>
<dbReference type="FunFam" id="1.10.10.60:FF:000679">
    <property type="entry name" value="Homeobox protein aristaless"/>
    <property type="match status" value="1"/>
</dbReference>
<dbReference type="OrthoDB" id="3225452at2759"/>
<dbReference type="HOGENOM" id="CLU_019281_1_3_1"/>
<dbReference type="PROSITE" id="PS50071">
    <property type="entry name" value="HOMEOBOX_2"/>
    <property type="match status" value="1"/>
</dbReference>
<keyword evidence="4" id="KW-0563">Paired box</keyword>
<keyword evidence="5" id="KW-0805">Transcription regulation</keyword>
<keyword evidence="7 10" id="KW-0371">Homeobox</keyword>
<organism evidence="16 17">
    <name type="scientific">Helobdella robusta</name>
    <name type="common">Californian leech</name>
    <dbReference type="NCBI Taxonomy" id="6412"/>
    <lineage>
        <taxon>Eukaryota</taxon>
        <taxon>Metazoa</taxon>
        <taxon>Spiralia</taxon>
        <taxon>Lophotrochozoa</taxon>
        <taxon>Annelida</taxon>
        <taxon>Clitellata</taxon>
        <taxon>Hirudinea</taxon>
        <taxon>Rhynchobdellida</taxon>
        <taxon>Glossiphoniidae</taxon>
        <taxon>Helobdella</taxon>
    </lineage>
</organism>
<dbReference type="InParanoid" id="T1G8F8"/>
<dbReference type="EMBL" id="KB096272">
    <property type="protein sequence ID" value="ESO07049.1"/>
    <property type="molecule type" value="Genomic_DNA"/>
</dbReference>
<dbReference type="GeneID" id="20217355"/>
<comment type="similarity">
    <text evidence="2">Belongs to the paired homeobox family.</text>
</comment>
<evidence type="ECO:0000256" key="10">
    <source>
        <dbReference type="PROSITE-ProRule" id="PRU00108"/>
    </source>
</evidence>
<dbReference type="Proteomes" id="UP000015101">
    <property type="component" value="Unassembled WGS sequence"/>
</dbReference>
<dbReference type="GO" id="GO:0006357">
    <property type="term" value="P:regulation of transcription by RNA polymerase II"/>
    <property type="evidence" value="ECO:0000318"/>
    <property type="project" value="GO_Central"/>
</dbReference>
<evidence type="ECO:0000313" key="17">
    <source>
        <dbReference type="Proteomes" id="UP000015101"/>
    </source>
</evidence>
<evidence type="ECO:0000259" key="13">
    <source>
        <dbReference type="PROSITE" id="PS50071"/>
    </source>
</evidence>
<dbReference type="eggNOG" id="KOG0849">
    <property type="taxonomic scope" value="Eukaryota"/>
</dbReference>
<feature type="domain" description="Homeobox" evidence="13">
    <location>
        <begin position="168"/>
        <end position="228"/>
    </location>
</feature>
<dbReference type="SUPFAM" id="SSF46689">
    <property type="entry name" value="Homeodomain-like"/>
    <property type="match status" value="2"/>
</dbReference>
<dbReference type="CTD" id="20217355"/>
<reference evidence="17" key="1">
    <citation type="submission" date="2012-12" db="EMBL/GenBank/DDBJ databases">
        <authorList>
            <person name="Hellsten U."/>
            <person name="Grimwood J."/>
            <person name="Chapman J.A."/>
            <person name="Shapiro H."/>
            <person name="Aerts A."/>
            <person name="Otillar R.P."/>
            <person name="Terry A.Y."/>
            <person name="Boore J.L."/>
            <person name="Simakov O."/>
            <person name="Marletaz F."/>
            <person name="Cho S.-J."/>
            <person name="Edsinger-Gonzales E."/>
            <person name="Havlak P."/>
            <person name="Kuo D.-H."/>
            <person name="Larsson T."/>
            <person name="Lv J."/>
            <person name="Arendt D."/>
            <person name="Savage R."/>
            <person name="Osoegawa K."/>
            <person name="de Jong P."/>
            <person name="Lindberg D.R."/>
            <person name="Seaver E.C."/>
            <person name="Weisblat D.A."/>
            <person name="Putnam N.H."/>
            <person name="Grigoriev I.V."/>
            <person name="Rokhsar D.S."/>
        </authorList>
    </citation>
    <scope>NUCLEOTIDE SEQUENCE</scope>
</reference>
<evidence type="ECO:0000313" key="16">
    <source>
        <dbReference type="EnsemblMetazoa" id="HelroP92410"/>
    </source>
</evidence>
<dbReference type="RefSeq" id="XP_009014851.1">
    <property type="nucleotide sequence ID" value="XM_009016603.1"/>
</dbReference>
<dbReference type="KEGG" id="hro:HELRODRAFT_92410"/>
<reference evidence="16" key="3">
    <citation type="submission" date="2015-06" db="UniProtKB">
        <authorList>
            <consortium name="EnsemblMetazoa"/>
        </authorList>
    </citation>
    <scope>IDENTIFICATION</scope>
</reference>
<dbReference type="GO" id="GO:0007399">
    <property type="term" value="P:nervous system development"/>
    <property type="evidence" value="ECO:0000318"/>
    <property type="project" value="GO_Central"/>
</dbReference>
<feature type="compositionally biased region" description="Polar residues" evidence="12">
    <location>
        <begin position="94"/>
        <end position="103"/>
    </location>
</feature>
<sequence length="277" mass="31140">YYSKGQGRVNQLGGVFINGRPLPNHVRLKIIQLASQGVRPCVISRSLRVSHGCVSKILQRYQETGSIRPGSIANGAGPAGAGKHRFCHVPETEFNPTQQTAKRSTTSGHSFSSSSSSSSFSQSSLPGSAPTSFRDNHSRDNYSHNNHSCNNHSDDDNDDDISVMKLSRKQRRNRTTFTSDQLELLEKSFERTHYPDVYTREDLAAKTGFTEARIQVWFSNRRARWRKQLTSGQLTSYDVIVTSPTNFNFAHPLPAIYRKIFSCLCLLFVCCLCLRFI</sequence>
<evidence type="ECO:0000256" key="5">
    <source>
        <dbReference type="ARBA" id="ARBA00023015"/>
    </source>
</evidence>
<keyword evidence="6 10" id="KW-0238">DNA-binding</keyword>
<gene>
    <name evidence="16" type="primary">20217355</name>
    <name evidence="15" type="ORF">HELRODRAFT_92410</name>
</gene>
<accession>T1G8F8</accession>
<keyword evidence="17" id="KW-1185">Reference proteome</keyword>
<dbReference type="Gene3D" id="1.10.10.60">
    <property type="entry name" value="Homeodomain-like"/>
    <property type="match status" value="1"/>
</dbReference>
<keyword evidence="3" id="KW-0217">Developmental protein</keyword>
<feature type="compositionally biased region" description="Low complexity" evidence="12">
    <location>
        <begin position="104"/>
        <end position="128"/>
    </location>
</feature>
<evidence type="ECO:0000256" key="4">
    <source>
        <dbReference type="ARBA" id="ARBA00022724"/>
    </source>
</evidence>
<name>T1G8F8_HELRO</name>
<dbReference type="InterPro" id="IPR001523">
    <property type="entry name" value="Paired_dom"/>
</dbReference>
<dbReference type="PROSITE" id="PS51057">
    <property type="entry name" value="PAIRED_2"/>
    <property type="match status" value="1"/>
</dbReference>
<dbReference type="SMART" id="SM00351">
    <property type="entry name" value="PAX"/>
    <property type="match status" value="1"/>
</dbReference>
<dbReference type="AlphaFoldDB" id="T1G8F8"/>
<dbReference type="OMA" id="RYYRTGI"/>
<dbReference type="InterPro" id="IPR043565">
    <property type="entry name" value="PAX_fam"/>
</dbReference>
<feature type="DNA-binding region" description="Homeobox" evidence="10">
    <location>
        <begin position="170"/>
        <end position="229"/>
    </location>
</feature>
<dbReference type="EMBL" id="AMQM01009327">
    <property type="status" value="NOT_ANNOTATED_CDS"/>
    <property type="molecule type" value="Genomic_DNA"/>
</dbReference>
<keyword evidence="8" id="KW-0804">Transcription</keyword>
<dbReference type="Pfam" id="PF00292">
    <property type="entry name" value="PAX"/>
    <property type="match status" value="1"/>
</dbReference>
<dbReference type="PRINTS" id="PR00027">
    <property type="entry name" value="PAIREDBOX"/>
</dbReference>
<evidence type="ECO:0000256" key="12">
    <source>
        <dbReference type="SAM" id="MobiDB-lite"/>
    </source>
</evidence>
<dbReference type="PANTHER" id="PTHR45636:SF49">
    <property type="entry name" value="PAIRED BOX PROTEIN 3 HOMOLOG"/>
    <property type="match status" value="1"/>
</dbReference>